<feature type="transmembrane region" description="Helical" evidence="5">
    <location>
        <begin position="95"/>
        <end position="115"/>
    </location>
</feature>
<dbReference type="GO" id="GO:0005886">
    <property type="term" value="C:plasma membrane"/>
    <property type="evidence" value="ECO:0007669"/>
    <property type="project" value="UniProtKB-SubCell"/>
</dbReference>
<evidence type="ECO:0000256" key="2">
    <source>
        <dbReference type="ARBA" id="ARBA00022692"/>
    </source>
</evidence>
<sequence>MWSARAPSILPIHKCSKQSPFCGAKCRAITRHKQLISSSEALTGVTMIALRSLNRPLALFLWYSAIFHVGAFGIADVVLNFYFVSLGYNSDAIGLLQGISRVGGAFLGIPIGILADRIGMKRVVIGATLIAAISYLPLLLLPSLPVLLLSRAAFGVALSATFIAAAPFLIALAEREHQAHAFGYYQVTTLSMAAFGSLIGGVLPSALIAVLGLPEGAARQGIAPAQTPFAYGGALLISAALCLISILPVLRLPNARSAVLQSGVSVPLHAVPWRSILLLAAPSLLFGLSAGLTFPFYNLFFRSRFALPDDEVGAILSLGWLMMGVVGISTPWWERRFGRLRGTIITTCLAGAAYVALGLAQAVLFAALMFVIAASVRNLLVPLYEPLRLECVDRSLHNLSSAVGSVLWSLGWFLASTLSGLLQRNNDFTAIFISVAVLQALTALSIALVFRKAPQAEPVAQASALASD</sequence>
<evidence type="ECO:0000256" key="3">
    <source>
        <dbReference type="ARBA" id="ARBA00022989"/>
    </source>
</evidence>
<dbReference type="AlphaFoldDB" id="A0A2M8PFF3"/>
<feature type="transmembrane region" description="Helical" evidence="5">
    <location>
        <begin position="152"/>
        <end position="172"/>
    </location>
</feature>
<evidence type="ECO:0000259" key="6">
    <source>
        <dbReference type="PROSITE" id="PS50850"/>
    </source>
</evidence>
<feature type="transmembrane region" description="Helical" evidence="5">
    <location>
        <begin position="229"/>
        <end position="250"/>
    </location>
</feature>
<protein>
    <recommendedName>
        <fullName evidence="6">Major facilitator superfamily (MFS) profile domain-containing protein</fullName>
    </recommendedName>
</protein>
<feature type="transmembrane region" description="Helical" evidence="5">
    <location>
        <begin position="122"/>
        <end position="140"/>
    </location>
</feature>
<dbReference type="Proteomes" id="UP000229681">
    <property type="component" value="Unassembled WGS sequence"/>
</dbReference>
<evidence type="ECO:0000313" key="7">
    <source>
        <dbReference type="EMBL" id="PJF36275.1"/>
    </source>
</evidence>
<feature type="transmembrane region" description="Helical" evidence="5">
    <location>
        <begin position="271"/>
        <end position="292"/>
    </location>
</feature>
<dbReference type="PROSITE" id="PS50850">
    <property type="entry name" value="MFS"/>
    <property type="match status" value="1"/>
</dbReference>
<name>A0A2M8PFF3_9CHLR</name>
<feature type="domain" description="Major facilitator superfamily (MFS) profile" evidence="6">
    <location>
        <begin position="57"/>
        <end position="454"/>
    </location>
</feature>
<keyword evidence="2 5" id="KW-0812">Transmembrane</keyword>
<feature type="transmembrane region" description="Helical" evidence="5">
    <location>
        <begin position="428"/>
        <end position="450"/>
    </location>
</feature>
<feature type="transmembrane region" description="Helical" evidence="5">
    <location>
        <begin position="184"/>
        <end position="209"/>
    </location>
</feature>
<feature type="transmembrane region" description="Helical" evidence="5">
    <location>
        <begin position="396"/>
        <end position="422"/>
    </location>
</feature>
<accession>A0A2M8PFF3</accession>
<reference evidence="7 8" key="1">
    <citation type="submission" date="2017-11" db="EMBL/GenBank/DDBJ databases">
        <title>Evolution of Phototrophy in the Chloroflexi Phylum Driven by Horizontal Gene Transfer.</title>
        <authorList>
            <person name="Ward L.M."/>
            <person name="Hemp J."/>
            <person name="Shih P.M."/>
            <person name="Mcglynn S.E."/>
            <person name="Fischer W."/>
        </authorList>
    </citation>
    <scope>NUCLEOTIDE SEQUENCE [LARGE SCALE GENOMIC DNA]</scope>
    <source>
        <strain evidence="7">JP3_13</strain>
    </source>
</reference>
<dbReference type="Pfam" id="PF07690">
    <property type="entry name" value="MFS_1"/>
    <property type="match status" value="1"/>
</dbReference>
<dbReference type="GO" id="GO:0022857">
    <property type="term" value="F:transmembrane transporter activity"/>
    <property type="evidence" value="ECO:0007669"/>
    <property type="project" value="InterPro"/>
</dbReference>
<evidence type="ECO:0000313" key="8">
    <source>
        <dbReference type="Proteomes" id="UP000229681"/>
    </source>
</evidence>
<dbReference type="InterPro" id="IPR011701">
    <property type="entry name" value="MFS"/>
</dbReference>
<dbReference type="InterPro" id="IPR036259">
    <property type="entry name" value="MFS_trans_sf"/>
</dbReference>
<feature type="transmembrane region" description="Helical" evidence="5">
    <location>
        <begin position="363"/>
        <end position="384"/>
    </location>
</feature>
<keyword evidence="3 5" id="KW-1133">Transmembrane helix</keyword>
<evidence type="ECO:0000256" key="5">
    <source>
        <dbReference type="SAM" id="Phobius"/>
    </source>
</evidence>
<dbReference type="PANTHER" id="PTHR23520:SF5">
    <property type="entry name" value="TRANSPORTER, PUTATIVE (AFU_ORTHOLOGUE AFUA_3G04000)-RELATED"/>
    <property type="match status" value="1"/>
</dbReference>
<dbReference type="InterPro" id="IPR020846">
    <property type="entry name" value="MFS_dom"/>
</dbReference>
<comment type="subcellular location">
    <subcellularLocation>
        <location evidence="1">Cell membrane</location>
        <topology evidence="1">Multi-pass membrane protein</topology>
    </subcellularLocation>
</comment>
<dbReference type="EMBL" id="PGTM01000066">
    <property type="protein sequence ID" value="PJF36275.1"/>
    <property type="molecule type" value="Genomic_DNA"/>
</dbReference>
<dbReference type="SUPFAM" id="SSF103473">
    <property type="entry name" value="MFS general substrate transporter"/>
    <property type="match status" value="1"/>
</dbReference>
<dbReference type="Gene3D" id="1.20.1250.20">
    <property type="entry name" value="MFS general substrate transporter like domains"/>
    <property type="match status" value="2"/>
</dbReference>
<keyword evidence="4 5" id="KW-0472">Membrane</keyword>
<feature type="transmembrane region" description="Helical" evidence="5">
    <location>
        <begin position="312"/>
        <end position="333"/>
    </location>
</feature>
<organism evidence="7 8">
    <name type="scientific">Candidatus Thermofonsia Clade 1 bacterium</name>
    <dbReference type="NCBI Taxonomy" id="2364210"/>
    <lineage>
        <taxon>Bacteria</taxon>
        <taxon>Bacillati</taxon>
        <taxon>Chloroflexota</taxon>
        <taxon>Candidatus Thermofontia</taxon>
        <taxon>Candidatus Thermofonsia Clade 1</taxon>
    </lineage>
</organism>
<dbReference type="PANTHER" id="PTHR23520">
    <property type="entry name" value="TRANSPORTER, PUTATIVE (AFU_ORTHOLOGUE AFUA_3G04000)-RELATED"/>
    <property type="match status" value="1"/>
</dbReference>
<evidence type="ECO:0000256" key="4">
    <source>
        <dbReference type="ARBA" id="ARBA00023136"/>
    </source>
</evidence>
<comment type="caution">
    <text evidence="7">The sequence shown here is derived from an EMBL/GenBank/DDBJ whole genome shotgun (WGS) entry which is preliminary data.</text>
</comment>
<evidence type="ECO:0000256" key="1">
    <source>
        <dbReference type="ARBA" id="ARBA00004651"/>
    </source>
</evidence>
<proteinExistence type="predicted"/>
<gene>
    <name evidence="7" type="ORF">CUN49_06270</name>
</gene>
<feature type="transmembrane region" description="Helical" evidence="5">
    <location>
        <begin position="57"/>
        <end position="83"/>
    </location>
</feature>